<dbReference type="Pfam" id="PF00394">
    <property type="entry name" value="Cu-oxidase"/>
    <property type="match status" value="1"/>
</dbReference>
<dbReference type="InterPro" id="IPR034282">
    <property type="entry name" value="CuRO_2_CopA"/>
</dbReference>
<dbReference type="InterPro" id="IPR001117">
    <property type="entry name" value="Cu-oxidase_2nd"/>
</dbReference>
<dbReference type="InterPro" id="IPR008972">
    <property type="entry name" value="Cupredoxin"/>
</dbReference>
<dbReference type="InterPro" id="IPR006311">
    <property type="entry name" value="TAT_signal"/>
</dbReference>
<dbReference type="CDD" id="cd13848">
    <property type="entry name" value="CuRO_1_CopA"/>
    <property type="match status" value="1"/>
</dbReference>
<keyword evidence="8" id="KW-1185">Reference proteome</keyword>
<dbReference type="InterPro" id="IPR045087">
    <property type="entry name" value="Cu-oxidase_fam"/>
</dbReference>
<feature type="domain" description="Plastocyanin-like" evidence="5">
    <location>
        <begin position="578"/>
        <end position="693"/>
    </location>
</feature>
<evidence type="ECO:0000256" key="2">
    <source>
        <dbReference type="ARBA" id="ARBA00023002"/>
    </source>
</evidence>
<dbReference type="InterPro" id="IPR034284">
    <property type="entry name" value="CuRO_1_CopA"/>
</dbReference>
<dbReference type="PANTHER" id="PTHR11709">
    <property type="entry name" value="MULTI-COPPER OXIDASE"/>
    <property type="match status" value="1"/>
</dbReference>
<evidence type="ECO:0000259" key="4">
    <source>
        <dbReference type="Pfam" id="PF00394"/>
    </source>
</evidence>
<dbReference type="GO" id="GO:0005507">
    <property type="term" value="F:copper ion binding"/>
    <property type="evidence" value="ECO:0007669"/>
    <property type="project" value="InterPro"/>
</dbReference>
<evidence type="ECO:0000313" key="7">
    <source>
        <dbReference type="EMBL" id="SBS29165.1"/>
    </source>
</evidence>
<keyword evidence="2" id="KW-0560">Oxidoreductase</keyword>
<dbReference type="STRING" id="1792290.MSP8886_01463"/>
<evidence type="ECO:0000256" key="3">
    <source>
        <dbReference type="ARBA" id="ARBA00023008"/>
    </source>
</evidence>
<reference evidence="7 8" key="1">
    <citation type="submission" date="2016-06" db="EMBL/GenBank/DDBJ databases">
        <authorList>
            <person name="Kjaerup R.B."/>
            <person name="Dalgaard T.S."/>
            <person name="Juul-Madsen H.R."/>
        </authorList>
    </citation>
    <scope>NUCLEOTIDE SEQUENCE [LARGE SCALE GENOMIC DNA]</scope>
    <source>
        <strain evidence="7 8">CECT 8886</strain>
    </source>
</reference>
<dbReference type="PANTHER" id="PTHR11709:SF394">
    <property type="entry name" value="FI03373P-RELATED"/>
    <property type="match status" value="1"/>
</dbReference>
<dbReference type="InterPro" id="IPR034279">
    <property type="entry name" value="CuRO_3_CopA"/>
</dbReference>
<evidence type="ECO:0000259" key="5">
    <source>
        <dbReference type="Pfam" id="PF07731"/>
    </source>
</evidence>
<dbReference type="GO" id="GO:0042597">
    <property type="term" value="C:periplasmic space"/>
    <property type="evidence" value="ECO:0007669"/>
    <property type="project" value="InterPro"/>
</dbReference>
<sequence>MTVFKPSHEEQNKSSSGTVLSRRQFVFGASAMLALTTIPFSKNALASAIGQSLTQLSGKVFDLSIDYKTVNFTGTPARATVINQLFPGPLLRWKEGETVTLRVKNNLDHDSSLHWHGMILPTEMDGVPGLSFAGIKPGETFEYKFPVKQSGTYWYHSHSGFQEQTGVYGAIVIDPKEADPVVFDREHVIMLSDWSDEAPETIYANLKKQSDYYNYSERTMSDLFSDIKKQGLVNTWRARSMWNQERMSDRDISDVTGATYTYLMNGNPPAQPWQALFKQGEKVRLRFINSSAMTIFDVRIPGLKMTVVASDGQNVQPVTIDEFRIGVAETYDVIVEPKMEDAYCIFVQSIDRSGYTVGNFTSDEMFTAKIPDMDPMPILGHGDMGMNMEGMDHSKMAMGSDSMSGMEGMDHSKMAMGSDSMSGMEGMDHSKMAMGSDSMSGMEGMDHSKMAMGSGSMAGMEGMDHSKMAMGSGSMAGMEGMDHSKMAMGSGSMTGMEGMDLSQPSMVMPTLGLAGYGSDNEIKHLDSENGPQVDMQSGMPQSGLNDPGIGLRDHQANYNRKVLTYADLKGLHPTHDKRQPTREIQLHLTGNMNRYMWSINGINFADSAPLELAYNERVRITLVNDTMMIHPMHLHGVWSELETGDPDYIPRKHTVMVQPGSKISYLVTADALGQWAYHCHLLYHMPGMFRKVVIK</sequence>
<dbReference type="SUPFAM" id="SSF49503">
    <property type="entry name" value="Cupredoxins"/>
    <property type="match status" value="3"/>
</dbReference>
<keyword evidence="1" id="KW-0479">Metal-binding</keyword>
<feature type="domain" description="Plastocyanin-like" evidence="6">
    <location>
        <begin position="65"/>
        <end position="177"/>
    </location>
</feature>
<evidence type="ECO:0000256" key="1">
    <source>
        <dbReference type="ARBA" id="ARBA00022723"/>
    </source>
</evidence>
<dbReference type="PROSITE" id="PS51318">
    <property type="entry name" value="TAT"/>
    <property type="match status" value="1"/>
</dbReference>
<evidence type="ECO:0000313" key="8">
    <source>
        <dbReference type="Proteomes" id="UP000092544"/>
    </source>
</evidence>
<dbReference type="GO" id="GO:0016491">
    <property type="term" value="F:oxidoreductase activity"/>
    <property type="evidence" value="ECO:0007669"/>
    <property type="project" value="UniProtKB-KW"/>
</dbReference>
<keyword evidence="3" id="KW-0186">Copper</keyword>
<dbReference type="InterPro" id="IPR006376">
    <property type="entry name" value="Cu-R_CopA"/>
</dbReference>
<dbReference type="AlphaFoldDB" id="A0A1A8TBJ2"/>
<accession>A0A1A8TBJ2</accession>
<dbReference type="Proteomes" id="UP000092544">
    <property type="component" value="Unassembled WGS sequence"/>
</dbReference>
<dbReference type="NCBIfam" id="TIGR01480">
    <property type="entry name" value="copper_res_A"/>
    <property type="match status" value="1"/>
</dbReference>
<dbReference type="Pfam" id="PF07731">
    <property type="entry name" value="Cu-oxidase_2"/>
    <property type="match status" value="1"/>
</dbReference>
<feature type="domain" description="Plastocyanin-like" evidence="4">
    <location>
        <begin position="240"/>
        <end position="348"/>
    </location>
</feature>
<dbReference type="RefSeq" id="WP_067014171.1">
    <property type="nucleotide sequence ID" value="NZ_FLOB01000002.1"/>
</dbReference>
<dbReference type="Gene3D" id="2.60.40.420">
    <property type="entry name" value="Cupredoxins - blue copper proteins"/>
    <property type="match status" value="3"/>
</dbReference>
<dbReference type="EMBL" id="FLOB01000002">
    <property type="protein sequence ID" value="SBS29165.1"/>
    <property type="molecule type" value="Genomic_DNA"/>
</dbReference>
<dbReference type="InterPro" id="IPR011706">
    <property type="entry name" value="Cu-oxidase_C"/>
</dbReference>
<dbReference type="CDD" id="cd13896">
    <property type="entry name" value="CuRO_3_CopA"/>
    <property type="match status" value="1"/>
</dbReference>
<dbReference type="InterPro" id="IPR011707">
    <property type="entry name" value="Cu-oxidase-like_N"/>
</dbReference>
<evidence type="ECO:0000259" key="6">
    <source>
        <dbReference type="Pfam" id="PF07732"/>
    </source>
</evidence>
<dbReference type="Pfam" id="PF07732">
    <property type="entry name" value="Cu-oxidase_3"/>
    <property type="match status" value="1"/>
</dbReference>
<name>A0A1A8TBJ2_9GAMM</name>
<organism evidence="7 8">
    <name type="scientific">Marinomonas spartinae</name>
    <dbReference type="NCBI Taxonomy" id="1792290"/>
    <lineage>
        <taxon>Bacteria</taxon>
        <taxon>Pseudomonadati</taxon>
        <taxon>Pseudomonadota</taxon>
        <taxon>Gammaproteobacteria</taxon>
        <taxon>Oceanospirillales</taxon>
        <taxon>Oceanospirillaceae</taxon>
        <taxon>Marinomonas</taxon>
    </lineage>
</organism>
<protein>
    <submittedName>
        <fullName evidence="7">Copper resistance protein A</fullName>
    </submittedName>
</protein>
<gene>
    <name evidence="7" type="primary">copA_1</name>
    <name evidence="7" type="ORF">MSP8886_01463</name>
</gene>
<dbReference type="CDD" id="cd13874">
    <property type="entry name" value="CuRO_2_CopA"/>
    <property type="match status" value="1"/>
</dbReference>
<proteinExistence type="predicted"/>
<dbReference type="OrthoDB" id="9757546at2"/>